<proteinExistence type="predicted"/>
<gene>
    <name evidence="1" type="ORF">SKAU_G00388400</name>
</gene>
<keyword evidence="2" id="KW-1185">Reference proteome</keyword>
<name>A0A9Q1EAX5_SYNKA</name>
<reference evidence="1" key="1">
    <citation type="journal article" date="2023" name="Science">
        <title>Genome structures resolve the early diversification of teleost fishes.</title>
        <authorList>
            <person name="Parey E."/>
            <person name="Louis A."/>
            <person name="Montfort J."/>
            <person name="Bouchez O."/>
            <person name="Roques C."/>
            <person name="Iampietro C."/>
            <person name="Lluch J."/>
            <person name="Castinel A."/>
            <person name="Donnadieu C."/>
            <person name="Desvignes T."/>
            <person name="Floi Bucao C."/>
            <person name="Jouanno E."/>
            <person name="Wen M."/>
            <person name="Mejri S."/>
            <person name="Dirks R."/>
            <person name="Jansen H."/>
            <person name="Henkel C."/>
            <person name="Chen W.J."/>
            <person name="Zahm M."/>
            <person name="Cabau C."/>
            <person name="Klopp C."/>
            <person name="Thompson A.W."/>
            <person name="Robinson-Rechavi M."/>
            <person name="Braasch I."/>
            <person name="Lecointre G."/>
            <person name="Bobe J."/>
            <person name="Postlethwait J.H."/>
            <person name="Berthelot C."/>
            <person name="Roest Crollius H."/>
            <person name="Guiguen Y."/>
        </authorList>
    </citation>
    <scope>NUCLEOTIDE SEQUENCE</scope>
    <source>
        <strain evidence="1">WJC10195</strain>
    </source>
</reference>
<dbReference type="Proteomes" id="UP001152622">
    <property type="component" value="Chromosome 20"/>
</dbReference>
<sequence>MDTERQTKRGLGFFHSSTVPDTLRVLTFLRGGTSQEASSTRDVPEEPTWHWIGGNWQSRRAGFLGLQPGFGGSCVIGHVPPGSDIRLVDPDSPSLPEVSLIQASSAPAVLKTWLRYPQNRKHGKRPDGLMPTACPAELFRAHSSELERPAPAIDCTERPEADMACTDLINIILAYTEQSSTVIGFTEMG</sequence>
<evidence type="ECO:0000313" key="1">
    <source>
        <dbReference type="EMBL" id="KAJ8335498.1"/>
    </source>
</evidence>
<dbReference type="EMBL" id="JAINUF010000020">
    <property type="protein sequence ID" value="KAJ8335498.1"/>
    <property type="molecule type" value="Genomic_DNA"/>
</dbReference>
<evidence type="ECO:0000313" key="2">
    <source>
        <dbReference type="Proteomes" id="UP001152622"/>
    </source>
</evidence>
<comment type="caution">
    <text evidence="1">The sequence shown here is derived from an EMBL/GenBank/DDBJ whole genome shotgun (WGS) entry which is preliminary data.</text>
</comment>
<protein>
    <submittedName>
        <fullName evidence="1">Uncharacterized protein</fullName>
    </submittedName>
</protein>
<organism evidence="1 2">
    <name type="scientific">Synaphobranchus kaupii</name>
    <name type="common">Kaup's arrowtooth eel</name>
    <dbReference type="NCBI Taxonomy" id="118154"/>
    <lineage>
        <taxon>Eukaryota</taxon>
        <taxon>Metazoa</taxon>
        <taxon>Chordata</taxon>
        <taxon>Craniata</taxon>
        <taxon>Vertebrata</taxon>
        <taxon>Euteleostomi</taxon>
        <taxon>Actinopterygii</taxon>
        <taxon>Neopterygii</taxon>
        <taxon>Teleostei</taxon>
        <taxon>Anguilliformes</taxon>
        <taxon>Synaphobranchidae</taxon>
        <taxon>Synaphobranchus</taxon>
    </lineage>
</organism>
<dbReference type="AlphaFoldDB" id="A0A9Q1EAX5"/>
<accession>A0A9Q1EAX5</accession>